<evidence type="ECO:0000256" key="2">
    <source>
        <dbReference type="ARBA" id="ARBA00022475"/>
    </source>
</evidence>
<dbReference type="KEGG" id="lrs:PX52LOC_05495"/>
<name>A0A5C1AI02_9BACT</name>
<feature type="transmembrane region" description="Helical" evidence="8">
    <location>
        <begin position="292"/>
        <end position="311"/>
    </location>
</feature>
<dbReference type="EMBL" id="CP042425">
    <property type="protein sequence ID" value="QEL18470.1"/>
    <property type="molecule type" value="Genomic_DNA"/>
</dbReference>
<feature type="transmembrane region" description="Helical" evidence="8">
    <location>
        <begin position="147"/>
        <end position="178"/>
    </location>
</feature>
<dbReference type="OrthoDB" id="9811222at2"/>
<keyword evidence="3" id="KW-0328">Glycosyltransferase</keyword>
<evidence type="ECO:0000256" key="5">
    <source>
        <dbReference type="ARBA" id="ARBA00022692"/>
    </source>
</evidence>
<dbReference type="InterPro" id="IPR038731">
    <property type="entry name" value="RgtA/B/C-like"/>
</dbReference>
<feature type="domain" description="Glycosyltransferase RgtA/B/C/D-like" evidence="9">
    <location>
        <begin position="45"/>
        <end position="205"/>
    </location>
</feature>
<keyword evidence="11" id="KW-1185">Reference proteome</keyword>
<accession>A0A5C1AI02</accession>
<gene>
    <name evidence="10" type="ORF">PX52LOC_05495</name>
</gene>
<feature type="transmembrane region" description="Helical" evidence="8">
    <location>
        <begin position="236"/>
        <end position="255"/>
    </location>
</feature>
<evidence type="ECO:0000313" key="11">
    <source>
        <dbReference type="Proteomes" id="UP000324974"/>
    </source>
</evidence>
<dbReference type="GO" id="GO:0005886">
    <property type="term" value="C:plasma membrane"/>
    <property type="evidence" value="ECO:0007669"/>
    <property type="project" value="UniProtKB-SubCell"/>
</dbReference>
<evidence type="ECO:0000256" key="8">
    <source>
        <dbReference type="SAM" id="Phobius"/>
    </source>
</evidence>
<keyword evidence="7 8" id="KW-0472">Membrane</keyword>
<feature type="transmembrane region" description="Helical" evidence="8">
    <location>
        <begin position="185"/>
        <end position="204"/>
    </location>
</feature>
<sequence>MTRRQLLLVLGIFAAYCGLTQVVPPFDDEFYYWCWTEHLQLSYYDHPPMTAYLIKAATVVFGDTLFAVRLPACLSTAVVFAVVLALSRPKSVAWWLLVTPLFNFGAVIVTPDTPLLMFWAAYLYWLVHVHRQLTPPEGEGHVPFCNWLIGGALLGCGVLGKYTTGLAVPAGFVTFLLVGQWRKWFFGYVFHGVIAFLVASPILIHNIRHDFIPLLYQWKHSMSTIDPGLKRFGEFVGIQILLFGTMPFALLPWVFLNWRRLATDPRLRVCLCLYGFPFLFFLYKATRGPLEGNWALVSYIAFWPLAAEWYASVQHKQFWRRAMPAGFLVPAIATVLAAVHLVHPLSFIKPLDDRLTRQVEKHELAKRIKAEVDQLPEHLPVYADSYQWVALLRFCGVDAHQIDGITRPSHFTQRPEQFTDVPHGYIFWNGDPWTFDPEAPKRKLLPAKGLTERKPLKVFPLNVRGELITGFILWEYRR</sequence>
<evidence type="ECO:0000259" key="9">
    <source>
        <dbReference type="Pfam" id="PF13231"/>
    </source>
</evidence>
<dbReference type="RefSeq" id="WP_149112980.1">
    <property type="nucleotide sequence ID" value="NZ_CP042425.1"/>
</dbReference>
<feature type="transmembrane region" description="Helical" evidence="8">
    <location>
        <begin position="66"/>
        <end position="87"/>
    </location>
</feature>
<evidence type="ECO:0000313" key="10">
    <source>
        <dbReference type="EMBL" id="QEL18470.1"/>
    </source>
</evidence>
<keyword evidence="5 8" id="KW-0812">Transmembrane</keyword>
<organism evidence="10 11">
    <name type="scientific">Limnoglobus roseus</name>
    <dbReference type="NCBI Taxonomy" id="2598579"/>
    <lineage>
        <taxon>Bacteria</taxon>
        <taxon>Pseudomonadati</taxon>
        <taxon>Planctomycetota</taxon>
        <taxon>Planctomycetia</taxon>
        <taxon>Gemmatales</taxon>
        <taxon>Gemmataceae</taxon>
        <taxon>Limnoglobus</taxon>
    </lineage>
</organism>
<dbReference type="Pfam" id="PF13231">
    <property type="entry name" value="PMT_2"/>
    <property type="match status" value="1"/>
</dbReference>
<keyword evidence="4 10" id="KW-0808">Transferase</keyword>
<evidence type="ECO:0000256" key="6">
    <source>
        <dbReference type="ARBA" id="ARBA00022989"/>
    </source>
</evidence>
<dbReference type="Proteomes" id="UP000324974">
    <property type="component" value="Chromosome"/>
</dbReference>
<dbReference type="GO" id="GO:0016763">
    <property type="term" value="F:pentosyltransferase activity"/>
    <property type="evidence" value="ECO:0007669"/>
    <property type="project" value="TreeGrafter"/>
</dbReference>
<evidence type="ECO:0000256" key="1">
    <source>
        <dbReference type="ARBA" id="ARBA00004651"/>
    </source>
</evidence>
<dbReference type="GO" id="GO:0009103">
    <property type="term" value="P:lipopolysaccharide biosynthetic process"/>
    <property type="evidence" value="ECO:0007669"/>
    <property type="project" value="UniProtKB-ARBA"/>
</dbReference>
<dbReference type="AlphaFoldDB" id="A0A5C1AI02"/>
<evidence type="ECO:0000256" key="7">
    <source>
        <dbReference type="ARBA" id="ARBA00023136"/>
    </source>
</evidence>
<protein>
    <submittedName>
        <fullName evidence="10">GT83 family glycosyltransferase</fullName>
    </submittedName>
</protein>
<feature type="transmembrane region" description="Helical" evidence="8">
    <location>
        <begin position="267"/>
        <end position="286"/>
    </location>
</feature>
<feature type="transmembrane region" description="Helical" evidence="8">
    <location>
        <begin position="323"/>
        <end position="342"/>
    </location>
</feature>
<dbReference type="PANTHER" id="PTHR33908:SF11">
    <property type="entry name" value="MEMBRANE PROTEIN"/>
    <property type="match status" value="1"/>
</dbReference>
<dbReference type="PANTHER" id="PTHR33908">
    <property type="entry name" value="MANNOSYLTRANSFERASE YKCB-RELATED"/>
    <property type="match status" value="1"/>
</dbReference>
<keyword evidence="2" id="KW-1003">Cell membrane</keyword>
<dbReference type="InterPro" id="IPR050297">
    <property type="entry name" value="LipidA_mod_glycosyltrf_83"/>
</dbReference>
<evidence type="ECO:0000256" key="3">
    <source>
        <dbReference type="ARBA" id="ARBA00022676"/>
    </source>
</evidence>
<keyword evidence="6 8" id="KW-1133">Transmembrane helix</keyword>
<comment type="subcellular location">
    <subcellularLocation>
        <location evidence="1">Cell membrane</location>
        <topology evidence="1">Multi-pass membrane protein</topology>
    </subcellularLocation>
</comment>
<feature type="transmembrane region" description="Helical" evidence="8">
    <location>
        <begin position="94"/>
        <end position="127"/>
    </location>
</feature>
<evidence type="ECO:0000256" key="4">
    <source>
        <dbReference type="ARBA" id="ARBA00022679"/>
    </source>
</evidence>
<proteinExistence type="predicted"/>
<reference evidence="11" key="1">
    <citation type="submission" date="2019-08" db="EMBL/GenBank/DDBJ databases">
        <title>Limnoglobus roseus gen. nov., sp. nov., a novel freshwater planctomycete with a giant genome from the family Gemmataceae.</title>
        <authorList>
            <person name="Kulichevskaya I.S."/>
            <person name="Naumoff D.G."/>
            <person name="Miroshnikov K."/>
            <person name="Ivanova A."/>
            <person name="Philippov D.A."/>
            <person name="Hakobyan A."/>
            <person name="Rijpstra I.C."/>
            <person name="Sinninghe Damste J.S."/>
            <person name="Liesack W."/>
            <person name="Dedysh S.N."/>
        </authorList>
    </citation>
    <scope>NUCLEOTIDE SEQUENCE [LARGE SCALE GENOMIC DNA]</scope>
    <source>
        <strain evidence="11">PX52</strain>
    </source>
</reference>